<dbReference type="PROSITE" id="PS50887">
    <property type="entry name" value="GGDEF"/>
    <property type="match status" value="1"/>
</dbReference>
<dbReference type="Proteomes" id="UP001600894">
    <property type="component" value="Unassembled WGS sequence"/>
</dbReference>
<evidence type="ECO:0000256" key="1">
    <source>
        <dbReference type="SAM" id="Phobius"/>
    </source>
</evidence>
<dbReference type="SMART" id="SM00052">
    <property type="entry name" value="EAL"/>
    <property type="match status" value="1"/>
</dbReference>
<dbReference type="Gene3D" id="3.30.70.270">
    <property type="match status" value="1"/>
</dbReference>
<dbReference type="Gene3D" id="3.20.20.450">
    <property type="entry name" value="EAL domain"/>
    <property type="match status" value="1"/>
</dbReference>
<accession>A0ABQ0AVH4</accession>
<dbReference type="PANTHER" id="PTHR33121">
    <property type="entry name" value="CYCLIC DI-GMP PHOSPHODIESTERASE PDEF"/>
    <property type="match status" value="1"/>
</dbReference>
<dbReference type="PANTHER" id="PTHR33121:SF71">
    <property type="entry name" value="OXYGEN SENSOR PROTEIN DOSP"/>
    <property type="match status" value="1"/>
</dbReference>
<evidence type="ECO:0000259" key="3">
    <source>
        <dbReference type="PROSITE" id="PS50887"/>
    </source>
</evidence>
<gene>
    <name evidence="4" type="ORF">F130042H8_10970</name>
</gene>
<feature type="transmembrane region" description="Helical" evidence="1">
    <location>
        <begin position="22"/>
        <end position="41"/>
    </location>
</feature>
<dbReference type="InterPro" id="IPR043128">
    <property type="entry name" value="Rev_trsase/Diguanyl_cyclase"/>
</dbReference>
<dbReference type="CDD" id="cd01948">
    <property type="entry name" value="EAL"/>
    <property type="match status" value="1"/>
</dbReference>
<reference evidence="4 5" key="1">
    <citation type="submission" date="2024-04" db="EMBL/GenBank/DDBJ databases">
        <title>Defined microbial consortia suppress multidrug-resistant proinflammatory Enterobacteriaceae via ecological control.</title>
        <authorList>
            <person name="Furuichi M."/>
            <person name="Kawaguchi T."/>
            <person name="Pust M."/>
            <person name="Yasuma K."/>
            <person name="Plichta D."/>
            <person name="Hasegawa N."/>
            <person name="Ohya T."/>
            <person name="Bhattarai S."/>
            <person name="Sasajima S."/>
            <person name="Aoto Y."/>
            <person name="Tuganbaev T."/>
            <person name="Yaginuma M."/>
            <person name="Ueda M."/>
            <person name="Okahashi N."/>
            <person name="Amafuji K."/>
            <person name="Kiridooshi Y."/>
            <person name="Sugita K."/>
            <person name="Strazar M."/>
            <person name="Skelly A."/>
            <person name="Suda W."/>
            <person name="Hattori M."/>
            <person name="Nakamoto N."/>
            <person name="Caballero S."/>
            <person name="Norman J."/>
            <person name="Olle B."/>
            <person name="Tanoue T."/>
            <person name="Arita M."/>
            <person name="Bucci V."/>
            <person name="Atarashi K."/>
            <person name="Xavier R."/>
            <person name="Honda K."/>
        </authorList>
    </citation>
    <scope>NUCLEOTIDE SEQUENCE [LARGE SCALE GENOMIC DNA]</scope>
    <source>
        <strain evidence="5">f13</strain>
    </source>
</reference>
<organism evidence="4 5">
    <name type="scientific">Enterocloster alcoholdehydrogenati</name>
    <dbReference type="NCBI Taxonomy" id="2547410"/>
    <lineage>
        <taxon>Bacteria</taxon>
        <taxon>Bacillati</taxon>
        <taxon>Bacillota</taxon>
        <taxon>Clostridia</taxon>
        <taxon>Lachnospirales</taxon>
        <taxon>Lachnospiraceae</taxon>
        <taxon>Enterocloster</taxon>
    </lineage>
</organism>
<feature type="transmembrane region" description="Helical" evidence="1">
    <location>
        <begin position="281"/>
        <end position="301"/>
    </location>
</feature>
<dbReference type="SMART" id="SM00267">
    <property type="entry name" value="GGDEF"/>
    <property type="match status" value="1"/>
</dbReference>
<dbReference type="Pfam" id="PF00563">
    <property type="entry name" value="EAL"/>
    <property type="match status" value="1"/>
</dbReference>
<dbReference type="PROSITE" id="PS50883">
    <property type="entry name" value="EAL"/>
    <property type="match status" value="1"/>
</dbReference>
<evidence type="ECO:0000259" key="2">
    <source>
        <dbReference type="PROSITE" id="PS50883"/>
    </source>
</evidence>
<dbReference type="Pfam" id="PF00990">
    <property type="entry name" value="GGDEF"/>
    <property type="match status" value="1"/>
</dbReference>
<dbReference type="RefSeq" id="WP_390469421.1">
    <property type="nucleotide sequence ID" value="NZ_BAABXL010000001.1"/>
</dbReference>
<keyword evidence="1" id="KW-0812">Transmembrane</keyword>
<keyword evidence="5" id="KW-1185">Reference proteome</keyword>
<dbReference type="InterPro" id="IPR029787">
    <property type="entry name" value="Nucleotide_cyclase"/>
</dbReference>
<evidence type="ECO:0000313" key="5">
    <source>
        <dbReference type="Proteomes" id="UP001600894"/>
    </source>
</evidence>
<sequence length="735" mass="83906">MDKKQGGGGVLGSMEAKRRKSYQFAAGIILLAMLGLVVGLGNTVSFERMMTQVVERYVAENNHQVAGQISSRMKAGREFVIDFADTLSRMPGRLLTRDLIHRKAAAMGLNSLEVLSKDGSSFPEEECPAYLEAWAKETPVLWETPEVSYVADQSIVFSAPVPLTGGVDRVVFGIQDYADIRSLVLRADYQNQGCSVLMDVSTGERLISDERAVFPIDDQMLKEFLEQWKKDGAKDAVYQKLLPSQESVMVSVCAVKDTDWAQMAIIPSDFLLMQIRQHMTVYAAIIVFILILFMFLIWHLVQENRRWETVSVTEPLTGGWSREGFIQNGKTAVEGGNPCSWAVVYLNIMGFRCINESWGEEDGNRTLQFVYKMFVEGTNRQELVSRSSMDHFFLLLNEAEDEVIRRRVHDMIDHINQHIRQKFKDYSITFAIGVCRMDMAGCISTAMSKAIHASKLGGPGNVCHFYDETIAKLLDREERLNDLFEASLRNHDFQIYLQPKVSPSGNRPCEAEALVRWVHPQEGMIYPSEFIPLFEKNGKICKLDLYMFEEVCRLEDRWIREKKTVSRISVNISRFHLREAGSDIWKKYKKILDQYHIPEGIIEMELTETMFLEENQVPFVKAILDGFRSCGLRVALDDFGFAYSSLSMLKEFAVDALKMDRSFFVNENDKSKKIVVSIIQMAHNLEMDVVAEGIEDQEQVEMLKNMGCDLIQGYVYSRPLPVGEFEIWRQENRGC</sequence>
<dbReference type="InterPro" id="IPR050706">
    <property type="entry name" value="Cyclic-di-GMP_PDE-like"/>
</dbReference>
<feature type="domain" description="GGDEF" evidence="3">
    <location>
        <begin position="339"/>
        <end position="468"/>
    </location>
</feature>
<dbReference type="InterPro" id="IPR035919">
    <property type="entry name" value="EAL_sf"/>
</dbReference>
<comment type="caution">
    <text evidence="4">The sequence shown here is derived from an EMBL/GenBank/DDBJ whole genome shotgun (WGS) entry which is preliminary data.</text>
</comment>
<protein>
    <submittedName>
        <fullName evidence="4">GGDEF domain-containing protein</fullName>
    </submittedName>
</protein>
<dbReference type="SUPFAM" id="SSF141868">
    <property type="entry name" value="EAL domain-like"/>
    <property type="match status" value="1"/>
</dbReference>
<keyword evidence="1" id="KW-0472">Membrane</keyword>
<evidence type="ECO:0000313" key="4">
    <source>
        <dbReference type="EMBL" id="GAA6268037.1"/>
    </source>
</evidence>
<proteinExistence type="predicted"/>
<dbReference type="EMBL" id="BAABXL010000001">
    <property type="protein sequence ID" value="GAA6268037.1"/>
    <property type="molecule type" value="Genomic_DNA"/>
</dbReference>
<feature type="domain" description="EAL" evidence="2">
    <location>
        <begin position="477"/>
        <end position="733"/>
    </location>
</feature>
<dbReference type="InterPro" id="IPR001633">
    <property type="entry name" value="EAL_dom"/>
</dbReference>
<keyword evidence="1" id="KW-1133">Transmembrane helix</keyword>
<dbReference type="SUPFAM" id="SSF55073">
    <property type="entry name" value="Nucleotide cyclase"/>
    <property type="match status" value="1"/>
</dbReference>
<dbReference type="InterPro" id="IPR000160">
    <property type="entry name" value="GGDEF_dom"/>
</dbReference>
<name>A0ABQ0AVH4_9FIRM</name>